<feature type="signal peptide" evidence="1">
    <location>
        <begin position="1"/>
        <end position="28"/>
    </location>
</feature>
<dbReference type="Proteomes" id="UP000578819">
    <property type="component" value="Unassembled WGS sequence"/>
</dbReference>
<protein>
    <recommendedName>
        <fullName evidence="4">Peptidase inhibitor family I36</fullName>
    </recommendedName>
</protein>
<evidence type="ECO:0000256" key="1">
    <source>
        <dbReference type="SAM" id="SignalP"/>
    </source>
</evidence>
<keyword evidence="3" id="KW-1185">Reference proteome</keyword>
<accession>A0A7W7SLB5</accession>
<dbReference type="EMBL" id="JACHJW010000001">
    <property type="protein sequence ID" value="MBB4956751.1"/>
    <property type="molecule type" value="Genomic_DNA"/>
</dbReference>
<dbReference type="AlphaFoldDB" id="A0A7W7SLB5"/>
<organism evidence="2 3">
    <name type="scientific">Micromonospora polyrhachis</name>
    <dbReference type="NCBI Taxonomy" id="1282883"/>
    <lineage>
        <taxon>Bacteria</taxon>
        <taxon>Bacillati</taxon>
        <taxon>Actinomycetota</taxon>
        <taxon>Actinomycetes</taxon>
        <taxon>Micromonosporales</taxon>
        <taxon>Micromonosporaceae</taxon>
        <taxon>Micromonospora</taxon>
    </lineage>
</organism>
<evidence type="ECO:0000313" key="2">
    <source>
        <dbReference type="EMBL" id="MBB4956751.1"/>
    </source>
</evidence>
<gene>
    <name evidence="2" type="ORF">FHR38_000484</name>
</gene>
<evidence type="ECO:0000313" key="3">
    <source>
        <dbReference type="Proteomes" id="UP000578819"/>
    </source>
</evidence>
<comment type="caution">
    <text evidence="2">The sequence shown here is derived from an EMBL/GenBank/DDBJ whole genome shotgun (WGS) entry which is preliminary data.</text>
</comment>
<name>A0A7W7SLB5_9ACTN</name>
<feature type="chain" id="PRO_5031379297" description="Peptidase inhibitor family I36" evidence="1">
    <location>
        <begin position="29"/>
        <end position="137"/>
    </location>
</feature>
<reference evidence="2 3" key="1">
    <citation type="submission" date="2020-08" db="EMBL/GenBank/DDBJ databases">
        <title>Sequencing the genomes of 1000 actinobacteria strains.</title>
        <authorList>
            <person name="Klenk H.-P."/>
        </authorList>
    </citation>
    <scope>NUCLEOTIDE SEQUENCE [LARGE SCALE GENOMIC DNA]</scope>
    <source>
        <strain evidence="2 3">DSM 45886</strain>
    </source>
</reference>
<keyword evidence="1" id="KW-0732">Signal</keyword>
<sequence length="137" mass="15108">MRSLTKAATMLLGAAATLAVLPVSPASADNGNNQPGCSRGEICFWWDTGTRFQKQFWYTGNHGGNNFMDGTSVSRLPVQDNARDVTNRDTDCQVRVGNLGNGLWTWVYIPNDGKRYFLSLVNNRNDRHERVGAPGCV</sequence>
<proteinExistence type="predicted"/>
<dbReference type="RefSeq" id="WP_184532369.1">
    <property type="nucleotide sequence ID" value="NZ_JACHJW010000001.1"/>
</dbReference>
<evidence type="ECO:0008006" key="4">
    <source>
        <dbReference type="Google" id="ProtNLM"/>
    </source>
</evidence>